<protein>
    <submittedName>
        <fullName evidence="2">Cytosine deaminase</fullName>
    </submittedName>
</protein>
<reference evidence="2" key="2">
    <citation type="journal article" date="2014" name="ISME J.">
        <title>Microbial stratification in low pH oxic and suboxic macroscopic growths along an acid mine drainage.</title>
        <authorList>
            <person name="Mendez-Garcia C."/>
            <person name="Mesa V."/>
            <person name="Sprenger R.R."/>
            <person name="Richter M."/>
            <person name="Diez M.S."/>
            <person name="Solano J."/>
            <person name="Bargiela R."/>
            <person name="Golyshina O.V."/>
            <person name="Manteca A."/>
            <person name="Ramos J.L."/>
            <person name="Gallego J.R."/>
            <person name="Llorente I."/>
            <person name="Martins Dos Santos V.A."/>
            <person name="Jensen O.N."/>
            <person name="Pelaez A.I."/>
            <person name="Sanchez J."/>
            <person name="Ferrer M."/>
        </authorList>
    </citation>
    <scope>NUCLEOTIDE SEQUENCE</scope>
</reference>
<dbReference type="InterPro" id="IPR013108">
    <property type="entry name" value="Amidohydro_3"/>
</dbReference>
<feature type="domain" description="Amidohydrolase 3" evidence="1">
    <location>
        <begin position="2"/>
        <end position="77"/>
    </location>
</feature>
<dbReference type="InterPro" id="IPR032466">
    <property type="entry name" value="Metal_Hydrolase"/>
</dbReference>
<sequence>SYPKRRGMTRVKELDRIGVNVVCGHDSIMDPWYPLGRGSMLDALSMLVHVAQMTGRPELFSAFAMITGNAARASGIPADLEGGGARRPGGARLRG</sequence>
<reference evidence="2" key="1">
    <citation type="submission" date="2013-08" db="EMBL/GenBank/DDBJ databases">
        <authorList>
            <person name="Mendez C."/>
            <person name="Richter M."/>
            <person name="Ferrer M."/>
            <person name="Sanchez J."/>
        </authorList>
    </citation>
    <scope>NUCLEOTIDE SEQUENCE</scope>
</reference>
<dbReference type="PANTHER" id="PTHR32027">
    <property type="entry name" value="CYTOSINE DEAMINASE"/>
    <property type="match status" value="1"/>
</dbReference>
<dbReference type="Gene3D" id="3.20.20.140">
    <property type="entry name" value="Metal-dependent hydrolases"/>
    <property type="match status" value="1"/>
</dbReference>
<dbReference type="AlphaFoldDB" id="T1BLX6"/>
<evidence type="ECO:0000259" key="1">
    <source>
        <dbReference type="Pfam" id="PF07969"/>
    </source>
</evidence>
<comment type="caution">
    <text evidence="2">The sequence shown here is derived from an EMBL/GenBank/DDBJ whole genome shotgun (WGS) entry which is preliminary data.</text>
</comment>
<dbReference type="InterPro" id="IPR052349">
    <property type="entry name" value="Metallo-hydrolase_Enzymes"/>
</dbReference>
<feature type="non-terminal residue" evidence="2">
    <location>
        <position position="1"/>
    </location>
</feature>
<name>T1BLX6_9ZZZZ</name>
<evidence type="ECO:0000313" key="2">
    <source>
        <dbReference type="EMBL" id="EQD54299.1"/>
    </source>
</evidence>
<dbReference type="SUPFAM" id="SSF51556">
    <property type="entry name" value="Metallo-dependent hydrolases"/>
    <property type="match status" value="1"/>
</dbReference>
<dbReference type="PANTHER" id="PTHR32027:SF0">
    <property type="entry name" value="CYTOSINE DEAMINASE"/>
    <property type="match status" value="1"/>
</dbReference>
<proteinExistence type="predicted"/>
<dbReference type="GO" id="GO:0016814">
    <property type="term" value="F:hydrolase activity, acting on carbon-nitrogen (but not peptide) bonds, in cyclic amidines"/>
    <property type="evidence" value="ECO:0007669"/>
    <property type="project" value="TreeGrafter"/>
</dbReference>
<dbReference type="EMBL" id="AUZX01008850">
    <property type="protein sequence ID" value="EQD54299.1"/>
    <property type="molecule type" value="Genomic_DNA"/>
</dbReference>
<dbReference type="Pfam" id="PF07969">
    <property type="entry name" value="Amidohydro_3"/>
    <property type="match status" value="1"/>
</dbReference>
<gene>
    <name evidence="2" type="ORF">B1A_12224</name>
</gene>
<organism evidence="2">
    <name type="scientific">mine drainage metagenome</name>
    <dbReference type="NCBI Taxonomy" id="410659"/>
    <lineage>
        <taxon>unclassified sequences</taxon>
        <taxon>metagenomes</taxon>
        <taxon>ecological metagenomes</taxon>
    </lineage>
</organism>
<accession>T1BLX6</accession>